<dbReference type="EMBL" id="JANAVB010026194">
    <property type="protein sequence ID" value="KAJ6819498.1"/>
    <property type="molecule type" value="Genomic_DNA"/>
</dbReference>
<reference evidence="3" key="2">
    <citation type="submission" date="2023-04" db="EMBL/GenBank/DDBJ databases">
        <authorList>
            <person name="Bruccoleri R.E."/>
            <person name="Oakeley E.J."/>
            <person name="Faust A.-M."/>
            <person name="Dessus-Babus S."/>
            <person name="Altorfer M."/>
            <person name="Burckhardt D."/>
            <person name="Oertli M."/>
            <person name="Naumann U."/>
            <person name="Petersen F."/>
            <person name="Wong J."/>
        </authorList>
    </citation>
    <scope>NUCLEOTIDE SEQUENCE</scope>
    <source>
        <strain evidence="3">GSM-AAB239-AS_SAM_17_03QT</strain>
        <tissue evidence="3">Leaf</tissue>
    </source>
</reference>
<dbReference type="AlphaFoldDB" id="A0AAX6FRT9"/>
<evidence type="ECO:0000313" key="9">
    <source>
        <dbReference type="Proteomes" id="UP001140949"/>
    </source>
</evidence>
<organism evidence="3 9">
    <name type="scientific">Iris pallida</name>
    <name type="common">Sweet iris</name>
    <dbReference type="NCBI Taxonomy" id="29817"/>
    <lineage>
        <taxon>Eukaryota</taxon>
        <taxon>Viridiplantae</taxon>
        <taxon>Streptophyta</taxon>
        <taxon>Embryophyta</taxon>
        <taxon>Tracheophyta</taxon>
        <taxon>Spermatophyta</taxon>
        <taxon>Magnoliopsida</taxon>
        <taxon>Liliopsida</taxon>
        <taxon>Asparagales</taxon>
        <taxon>Iridaceae</taxon>
        <taxon>Iridoideae</taxon>
        <taxon>Irideae</taxon>
        <taxon>Iris</taxon>
    </lineage>
</organism>
<accession>A0AAX6FRT9</accession>
<proteinExistence type="predicted"/>
<dbReference type="EMBL" id="JANAVB010026760">
    <property type="protein sequence ID" value="KAJ6819060.1"/>
    <property type="molecule type" value="Genomic_DNA"/>
</dbReference>
<gene>
    <name evidence="1" type="ORF">M6B38_140865</name>
    <name evidence="8" type="ORF">M6B38_253060</name>
    <name evidence="7" type="ORF">M6B38_267860</name>
    <name evidence="6" type="ORF">M6B38_311560</name>
    <name evidence="5" type="ORF">M6B38_363390</name>
    <name evidence="4" type="ORF">M6B38_402295</name>
    <name evidence="3" type="ORF">M6B38_404725</name>
    <name evidence="2" type="ORF">M6B38_414355</name>
</gene>
<sequence length="50" mass="5596">MIGTIEERKRMVAPFAQGTSSENNIGDRLVLPYLDIENDSDRDLDGSIDQ</sequence>
<evidence type="ECO:0000313" key="4">
    <source>
        <dbReference type="EMBL" id="KAJ6819498.1"/>
    </source>
</evidence>
<evidence type="ECO:0000313" key="2">
    <source>
        <dbReference type="EMBL" id="KAJ6816858.1"/>
    </source>
</evidence>
<dbReference type="EMBL" id="JANAVB010029789">
    <property type="protein sequence ID" value="KAJ6814439.1"/>
    <property type="molecule type" value="Genomic_DNA"/>
</dbReference>
<keyword evidence="9" id="KW-1185">Reference proteome</keyword>
<reference evidence="3" key="1">
    <citation type="journal article" date="2023" name="GigaByte">
        <title>Genome assembly of the bearded iris, Iris pallida Lam.</title>
        <authorList>
            <person name="Bruccoleri R.E."/>
            <person name="Oakeley E.J."/>
            <person name="Faust A.M.E."/>
            <person name="Altorfer M."/>
            <person name="Dessus-Babus S."/>
            <person name="Burckhardt D."/>
            <person name="Oertli M."/>
            <person name="Naumann U."/>
            <person name="Petersen F."/>
            <person name="Wong J."/>
        </authorList>
    </citation>
    <scope>NUCLEOTIDE SEQUENCE</scope>
    <source>
        <strain evidence="3">GSM-AAB239-AS_SAM_17_03QT</strain>
    </source>
</reference>
<evidence type="ECO:0000313" key="5">
    <source>
        <dbReference type="EMBL" id="KAJ6828402.1"/>
    </source>
</evidence>
<dbReference type="EMBL" id="JANAVB010001571">
    <property type="protein sequence ID" value="KAJ6852802.1"/>
    <property type="molecule type" value="Genomic_DNA"/>
</dbReference>
<dbReference type="EMBL" id="JANAVB010009502">
    <property type="protein sequence ID" value="KAJ6840268.1"/>
    <property type="molecule type" value="Genomic_DNA"/>
</dbReference>
<name>A0AAX6FRT9_IRIPA</name>
<dbReference type="EMBL" id="JANAVB010003400">
    <property type="protein sequence ID" value="KAJ6849612.1"/>
    <property type="molecule type" value="Genomic_DNA"/>
</dbReference>
<comment type="caution">
    <text evidence="3">The sequence shown here is derived from an EMBL/GenBank/DDBJ whole genome shotgun (WGS) entry which is preliminary data.</text>
</comment>
<protein>
    <submittedName>
        <fullName evidence="3">NADH dehydrogenase subunit 5 (Mitochondrion)</fullName>
    </submittedName>
</protein>
<dbReference type="EMBL" id="JANAVB010019395">
    <property type="protein sequence ID" value="KAJ6828402.1"/>
    <property type="molecule type" value="Genomic_DNA"/>
</dbReference>
<evidence type="ECO:0000313" key="3">
    <source>
        <dbReference type="EMBL" id="KAJ6819060.1"/>
    </source>
</evidence>
<evidence type="ECO:0000313" key="7">
    <source>
        <dbReference type="EMBL" id="KAJ6849612.1"/>
    </source>
</evidence>
<evidence type="ECO:0000313" key="8">
    <source>
        <dbReference type="EMBL" id="KAJ6852802.1"/>
    </source>
</evidence>
<dbReference type="EMBL" id="JANAVB010028167">
    <property type="protein sequence ID" value="KAJ6816858.1"/>
    <property type="molecule type" value="Genomic_DNA"/>
</dbReference>
<evidence type="ECO:0000313" key="1">
    <source>
        <dbReference type="EMBL" id="KAJ6814439.1"/>
    </source>
</evidence>
<evidence type="ECO:0000313" key="6">
    <source>
        <dbReference type="EMBL" id="KAJ6840268.1"/>
    </source>
</evidence>
<dbReference type="Proteomes" id="UP001140949">
    <property type="component" value="Unassembled WGS sequence"/>
</dbReference>